<evidence type="ECO:0000259" key="5">
    <source>
        <dbReference type="PROSITE" id="PS50885"/>
    </source>
</evidence>
<sequence length="753" mass="80089">MSLLGGIRPPIAILSVLLLSLAGITALVLGRVDDAALPKAVQTSQQHFAEDGAIALRASIDESVTDLNRSAALFSAGSPVSGDTVLDKLGNTYQKWMGTAVIEIQSGKLVATRGETVPLTSLDRSSLSGEDGLAPRMVRLQNGEVRLLSFALLSWPDRPQLLLVASNSLKFPGISLGQFRSIAVVDRSGTILSSDGIPEPEQVLTDLQRQEVAASNKQLKAFAKKVAEKAGRHPQSTKEPGSGGYQGVSGSLLGGRWLSDRSVAGYASLTAPEPGETTTATNLGLSVVSMVKVAEDPTRTTSPLFGLVAGGALLLVGGIAVAVLLGTVQRPLIRLFLESRRLTRGDLTRPVSVPRYGEARRIGTALERLRRQLLGESAGQGEPAPRPRGLRRIGSRGLLVVCAVLLLAWSAPLLLALNRADGTVVVPQQIVNDQRERTDTLTDRVRRALNEGEADLQSVATLIGDRTTPADMTKVLDRTLNQHLRYQSLYVVDTSGDVIARSGGKPHEVRSKPATADPIQLLGQGSTKPLVVGTAEIPGRDGAALVGEFRIDFLNSLLKRPGLGVVRLVDDKNHVIAGNTGYIAFQSLPNDRLKDLVSASNQKVGKSAHAAGVLYRENGVQIAAAAPFVGGGPAKALGWTVVSWQPADRLAIPEYDVQHRTMLAGLLGAAAAAACLGWMHIVVARPLRVLAGQAEALAEGDRKTVLFPRNHDEVGAVTRSLELVRQQLQEQRKQQSTPRRSSPGAPHEQHVRN</sequence>
<dbReference type="PROSITE" id="PS50885">
    <property type="entry name" value="HAMP"/>
    <property type="match status" value="2"/>
</dbReference>
<gene>
    <name evidence="6" type="ORF">GCM10023335_32400</name>
</gene>
<feature type="transmembrane region" description="Helical" evidence="4">
    <location>
        <begin position="304"/>
        <end position="325"/>
    </location>
</feature>
<dbReference type="SUPFAM" id="SSF158472">
    <property type="entry name" value="HAMP domain-like"/>
    <property type="match status" value="1"/>
</dbReference>
<dbReference type="PANTHER" id="PTHR32089:SF112">
    <property type="entry name" value="LYSOZYME-LIKE PROTEIN-RELATED"/>
    <property type="match status" value="1"/>
</dbReference>
<dbReference type="SMART" id="SM00304">
    <property type="entry name" value="HAMP"/>
    <property type="match status" value="2"/>
</dbReference>
<dbReference type="RefSeq" id="WP_345648443.1">
    <property type="nucleotide sequence ID" value="NZ_BAABKB010000009.1"/>
</dbReference>
<evidence type="ECO:0000313" key="6">
    <source>
        <dbReference type="EMBL" id="GAA5011341.1"/>
    </source>
</evidence>
<organism evidence="6 7">
    <name type="scientific">Streptomyces siamensis</name>
    <dbReference type="NCBI Taxonomy" id="1274986"/>
    <lineage>
        <taxon>Bacteria</taxon>
        <taxon>Bacillati</taxon>
        <taxon>Actinomycetota</taxon>
        <taxon>Actinomycetes</taxon>
        <taxon>Kitasatosporales</taxon>
        <taxon>Streptomycetaceae</taxon>
        <taxon>Streptomyces</taxon>
    </lineage>
</organism>
<keyword evidence="4" id="KW-0472">Membrane</keyword>
<protein>
    <recommendedName>
        <fullName evidence="5">HAMP domain-containing protein</fullName>
    </recommendedName>
</protein>
<evidence type="ECO:0000313" key="7">
    <source>
        <dbReference type="Proteomes" id="UP001501759"/>
    </source>
</evidence>
<evidence type="ECO:0000256" key="1">
    <source>
        <dbReference type="ARBA" id="ARBA00022692"/>
    </source>
</evidence>
<proteinExistence type="predicted"/>
<dbReference type="Proteomes" id="UP001501759">
    <property type="component" value="Unassembled WGS sequence"/>
</dbReference>
<keyword evidence="2 4" id="KW-1133">Transmembrane helix</keyword>
<dbReference type="CDD" id="cd06225">
    <property type="entry name" value="HAMP"/>
    <property type="match status" value="1"/>
</dbReference>
<feature type="region of interest" description="Disordered" evidence="3">
    <location>
        <begin position="727"/>
        <end position="753"/>
    </location>
</feature>
<dbReference type="InterPro" id="IPR003660">
    <property type="entry name" value="HAMP_dom"/>
</dbReference>
<evidence type="ECO:0000256" key="2">
    <source>
        <dbReference type="ARBA" id="ARBA00022989"/>
    </source>
</evidence>
<accession>A0ABP9IXX8</accession>
<reference evidence="7" key="1">
    <citation type="journal article" date="2019" name="Int. J. Syst. Evol. Microbiol.">
        <title>The Global Catalogue of Microorganisms (GCM) 10K type strain sequencing project: providing services to taxonomists for standard genome sequencing and annotation.</title>
        <authorList>
            <consortium name="The Broad Institute Genomics Platform"/>
            <consortium name="The Broad Institute Genome Sequencing Center for Infectious Disease"/>
            <person name="Wu L."/>
            <person name="Ma J."/>
        </authorList>
    </citation>
    <scope>NUCLEOTIDE SEQUENCE [LARGE SCALE GENOMIC DNA]</scope>
    <source>
        <strain evidence="7">JCM 18409</strain>
    </source>
</reference>
<comment type="caution">
    <text evidence="6">The sequence shown here is derived from an EMBL/GenBank/DDBJ whole genome shotgun (WGS) entry which is preliminary data.</text>
</comment>
<dbReference type="PANTHER" id="PTHR32089">
    <property type="entry name" value="METHYL-ACCEPTING CHEMOTAXIS PROTEIN MCPB"/>
    <property type="match status" value="1"/>
</dbReference>
<dbReference type="EMBL" id="BAABKB010000009">
    <property type="protein sequence ID" value="GAA5011341.1"/>
    <property type="molecule type" value="Genomic_DNA"/>
</dbReference>
<keyword evidence="7" id="KW-1185">Reference proteome</keyword>
<feature type="domain" description="HAMP" evidence="5">
    <location>
        <begin position="681"/>
        <end position="733"/>
    </location>
</feature>
<dbReference type="Pfam" id="PF00672">
    <property type="entry name" value="HAMP"/>
    <property type="match status" value="2"/>
</dbReference>
<dbReference type="Gene3D" id="6.10.340.10">
    <property type="match status" value="1"/>
</dbReference>
<keyword evidence="1 4" id="KW-0812">Transmembrane</keyword>
<feature type="domain" description="HAMP" evidence="5">
    <location>
        <begin position="326"/>
        <end position="378"/>
    </location>
</feature>
<evidence type="ECO:0000256" key="4">
    <source>
        <dbReference type="SAM" id="Phobius"/>
    </source>
</evidence>
<name>A0ABP9IXX8_9ACTN</name>
<evidence type="ECO:0000256" key="3">
    <source>
        <dbReference type="SAM" id="MobiDB-lite"/>
    </source>
</evidence>